<dbReference type="OrthoDB" id="73919at2759"/>
<reference evidence="6 7" key="1">
    <citation type="submission" date="2018-11" db="EMBL/GenBank/DDBJ databases">
        <authorList>
            <consortium name="Pathogen Informatics"/>
        </authorList>
    </citation>
    <scope>NUCLEOTIDE SEQUENCE [LARGE SCALE GENOMIC DNA]</scope>
</reference>
<evidence type="ECO:0000256" key="3">
    <source>
        <dbReference type="ARBA" id="ARBA00022525"/>
    </source>
</evidence>
<organism evidence="6 7">
    <name type="scientific">Cylicostephanus goldi</name>
    <name type="common">Nematode worm</name>
    <dbReference type="NCBI Taxonomy" id="71465"/>
    <lineage>
        <taxon>Eukaryota</taxon>
        <taxon>Metazoa</taxon>
        <taxon>Ecdysozoa</taxon>
        <taxon>Nematoda</taxon>
        <taxon>Chromadorea</taxon>
        <taxon>Rhabditida</taxon>
        <taxon>Rhabditina</taxon>
        <taxon>Rhabditomorpha</taxon>
        <taxon>Strongyloidea</taxon>
        <taxon>Strongylidae</taxon>
        <taxon>Cylicostephanus</taxon>
    </lineage>
</organism>
<evidence type="ECO:0000313" key="7">
    <source>
        <dbReference type="Proteomes" id="UP000271889"/>
    </source>
</evidence>
<sequence>MKTRSLLSSQSLSLVIGELRWIQPHPFHSLHLLLLLKVLRVKCFLRMLLLIILSLAGFSLAFMGGSTQSVEVTGRLVCNEEPAADVKVELYDEELFSVFDHKMDEERTNQTGGFRLSYTDKEHSTIDPKLYIYHRCEYGWPCDRKLAIGIPKDFVSQGTIPFKTFDIGIINLAGKFTGERWCL</sequence>
<dbReference type="GO" id="GO:0009986">
    <property type="term" value="C:cell surface"/>
    <property type="evidence" value="ECO:0007669"/>
    <property type="project" value="InterPro"/>
</dbReference>
<keyword evidence="7" id="KW-1185">Reference proteome</keyword>
<dbReference type="EMBL" id="UYRV01013461">
    <property type="protein sequence ID" value="VDK59640.1"/>
    <property type="molecule type" value="Genomic_DNA"/>
</dbReference>
<dbReference type="Proteomes" id="UP000271889">
    <property type="component" value="Unassembled WGS sequence"/>
</dbReference>
<dbReference type="Gene3D" id="2.60.40.3330">
    <property type="match status" value="1"/>
</dbReference>
<evidence type="ECO:0000256" key="1">
    <source>
        <dbReference type="ARBA" id="ARBA00004613"/>
    </source>
</evidence>
<evidence type="ECO:0000256" key="2">
    <source>
        <dbReference type="ARBA" id="ARBA00010112"/>
    </source>
</evidence>
<protein>
    <submittedName>
        <fullName evidence="6">Uncharacterized protein</fullName>
    </submittedName>
</protein>
<dbReference type="AlphaFoldDB" id="A0A3P6RXA2"/>
<keyword evidence="5" id="KW-0472">Membrane</keyword>
<keyword evidence="5" id="KW-1133">Transmembrane helix</keyword>
<evidence type="ECO:0000313" key="6">
    <source>
        <dbReference type="EMBL" id="VDK59640.1"/>
    </source>
</evidence>
<evidence type="ECO:0000256" key="5">
    <source>
        <dbReference type="SAM" id="Phobius"/>
    </source>
</evidence>
<keyword evidence="3" id="KW-0964">Secreted</keyword>
<evidence type="ECO:0000256" key="4">
    <source>
        <dbReference type="ARBA" id="ARBA00022729"/>
    </source>
</evidence>
<dbReference type="PANTHER" id="PTHR21700">
    <property type="entry name" value="TRANSTHYRETIN-LIKE FAMILY PROTEIN-RELATED"/>
    <property type="match status" value="1"/>
</dbReference>
<dbReference type="GO" id="GO:0005576">
    <property type="term" value="C:extracellular region"/>
    <property type="evidence" value="ECO:0007669"/>
    <property type="project" value="UniProtKB-SubCell"/>
</dbReference>
<dbReference type="InterPro" id="IPR038479">
    <property type="entry name" value="Transthyretin-like_sf"/>
</dbReference>
<dbReference type="Pfam" id="PF01060">
    <property type="entry name" value="TTR-52"/>
    <property type="match status" value="1"/>
</dbReference>
<comment type="subcellular location">
    <subcellularLocation>
        <location evidence="1">Secreted</location>
    </subcellularLocation>
</comment>
<gene>
    <name evidence="6" type="ORF">CGOC_LOCUS4729</name>
</gene>
<proteinExistence type="inferred from homology"/>
<accession>A0A3P6RXA2</accession>
<keyword evidence="4" id="KW-0732">Signal</keyword>
<keyword evidence="5" id="KW-0812">Transmembrane</keyword>
<feature type="transmembrane region" description="Helical" evidence="5">
    <location>
        <begin position="44"/>
        <end position="65"/>
    </location>
</feature>
<dbReference type="InterPro" id="IPR001534">
    <property type="entry name" value="Transthyretin-like"/>
</dbReference>
<comment type="similarity">
    <text evidence="2">Belongs to the nematode transthyretin-like family.</text>
</comment>
<name>A0A3P6RXA2_CYLGO</name>